<dbReference type="CDD" id="cd00063">
    <property type="entry name" value="FN3"/>
    <property type="match status" value="1"/>
</dbReference>
<dbReference type="Proteomes" id="UP001632037">
    <property type="component" value="Unassembled WGS sequence"/>
</dbReference>
<dbReference type="GO" id="GO:0016020">
    <property type="term" value="C:membrane"/>
    <property type="evidence" value="ECO:0007669"/>
    <property type="project" value="UniProtKB-SubCell"/>
</dbReference>
<dbReference type="SUPFAM" id="SSF49265">
    <property type="entry name" value="Fibronectin type III"/>
    <property type="match status" value="1"/>
</dbReference>
<dbReference type="EMBL" id="JBIMZQ010000020">
    <property type="protein sequence ID" value="KAL3665471.1"/>
    <property type="molecule type" value="Genomic_DNA"/>
</dbReference>
<protein>
    <recommendedName>
        <fullName evidence="3">Fibronectin type-III domain-containing protein</fullName>
    </recommendedName>
</protein>
<feature type="region of interest" description="Disordered" evidence="1">
    <location>
        <begin position="1992"/>
        <end position="2011"/>
    </location>
</feature>
<accession>A0ABD3FIE1</accession>
<keyword evidence="5" id="KW-1185">Reference proteome</keyword>
<feature type="chain" id="PRO_5044887904" description="Fibronectin type-III domain-containing protein" evidence="2">
    <location>
        <begin position="20"/>
        <end position="2100"/>
    </location>
</feature>
<evidence type="ECO:0000256" key="2">
    <source>
        <dbReference type="SAM" id="SignalP"/>
    </source>
</evidence>
<dbReference type="InterPro" id="IPR013783">
    <property type="entry name" value="Ig-like_fold"/>
</dbReference>
<feature type="domain" description="Fibronectin type-III" evidence="3">
    <location>
        <begin position="886"/>
        <end position="990"/>
    </location>
</feature>
<feature type="compositionally biased region" description="Basic and acidic residues" evidence="1">
    <location>
        <begin position="1950"/>
        <end position="1966"/>
    </location>
</feature>
<dbReference type="InterPro" id="IPR036116">
    <property type="entry name" value="FN3_sf"/>
</dbReference>
<dbReference type="PANTHER" id="PTHR46957">
    <property type="entry name" value="CYTOKINE RECEPTOR"/>
    <property type="match status" value="1"/>
</dbReference>
<comment type="caution">
    <text evidence="4">The sequence shown here is derived from an EMBL/GenBank/DDBJ whole genome shotgun (WGS) entry which is preliminary data.</text>
</comment>
<evidence type="ECO:0000313" key="4">
    <source>
        <dbReference type="EMBL" id="KAL3665471.1"/>
    </source>
</evidence>
<evidence type="ECO:0000313" key="5">
    <source>
        <dbReference type="Proteomes" id="UP001632037"/>
    </source>
</evidence>
<dbReference type="Gene3D" id="2.60.40.10">
    <property type="entry name" value="Immunoglobulins"/>
    <property type="match status" value="1"/>
</dbReference>
<feature type="region of interest" description="Disordered" evidence="1">
    <location>
        <begin position="547"/>
        <end position="566"/>
    </location>
</feature>
<feature type="region of interest" description="Disordered" evidence="1">
    <location>
        <begin position="1920"/>
        <end position="1975"/>
    </location>
</feature>
<dbReference type="SMART" id="SM00060">
    <property type="entry name" value="FN3"/>
    <property type="match status" value="9"/>
</dbReference>
<evidence type="ECO:0000259" key="3">
    <source>
        <dbReference type="PROSITE" id="PS50853"/>
    </source>
</evidence>
<evidence type="ECO:0000256" key="1">
    <source>
        <dbReference type="SAM" id="MobiDB-lite"/>
    </source>
</evidence>
<dbReference type="PANTHER" id="PTHR46957:SF3">
    <property type="entry name" value="CYTOKINE RECEPTOR"/>
    <property type="match status" value="1"/>
</dbReference>
<organism evidence="4 5">
    <name type="scientific">Phytophthora oleae</name>
    <dbReference type="NCBI Taxonomy" id="2107226"/>
    <lineage>
        <taxon>Eukaryota</taxon>
        <taxon>Sar</taxon>
        <taxon>Stramenopiles</taxon>
        <taxon>Oomycota</taxon>
        <taxon>Peronosporomycetes</taxon>
        <taxon>Peronosporales</taxon>
        <taxon>Peronosporaceae</taxon>
        <taxon>Phytophthora</taxon>
    </lineage>
</organism>
<feature type="signal peptide" evidence="2">
    <location>
        <begin position="1"/>
        <end position="19"/>
    </location>
</feature>
<name>A0ABD3FIE1_9STRA</name>
<sequence length="2100" mass="226886">MGYRWCLLLAALAIGTVYSDDGAVGNGGNPIDADVAAVAIRDDKKTRSFVTPTHGSSSALTLTTFLTDAAHLHYAVLPSGRPALDAAGIKSAAAQCHAEVSEIQPPNSNNALQKVQSPGAVAANTVTISMAQKVVSNVENLLPNTSYDVYLVAEVIGSNGVFGSVQSVLQSTTHPEPPKIDITAVQPANATSDTVWINATLTTPGRAYFALIPPSGKETENVQLKPEDLVKNRTGDVKFQVAMRDIPLGTNRSYAFQAIVKGLIPATLYSVFVVTEAPGIGEVRSEVIRHTSTVRTHALAPEVSKLSCSPLNASATALAVGFSLEVDEKDAGRVTMETLSYFTYDLHYEVIALSDSSTTKKKDKVTTTTASVSGANAATRSTDDISALKNTTIRGKFSFGNFSTVGDFHASIKETHHANITGLESGTLYKVKLRTETAGSQGLFGLRELSAQAKTHEEAPSILAASVQATNKSVSSLTLTVDMERERGSIHYVLTGKTGAVSSLRSVFQQASSIDNLLLLLRERSPQDYENTYVSGVFNFSSDERVSVSGSKTPAKPGKPSADTEEEAFRETFMITGLEDATSYSIVLLPETSKSFGLFGRAFNSLLEAPTNENASEVELRSAKPLHGNITAVQLEVSMTKPKDILFQCLHQPTSSPDTEVTSDCQEVEDRGSFEASKVSPNTFTFTIGNLTEDTEYRVRLYAENAYRNGVVSKQSEQLSVRTHKSAPKILETSTHPTAASTSQVDAQVTVEPGSSCILHYVVRELLESIEAVDATTIVEHSSENSKDSRSHLRLPSPSSFVSGGNVLGALNEPTKLQVQGLAANTTYELFVVTETSREGNSSGVYGEPVSFNVTTHALAPKIVLATVDPVDGSTNSVIISANLSHPGMLHYFLSDVDFADPVVISSEEKPTPHELRGQVEILAEHILMEVINGTNDSRPTDPLVFTHNTTVSGLKPGTTYHVSLTTETYGSDGVFGEFPPPVLVNTHLGPPVIIPDTLSVHAVDGSSSALALDFQLDRFGEVHYALFFRGLVPDRSRDFESFVEHKEEGNESSPIWPPLISTFDLTKLNGSMLKAADFEELGVGVWENDTIKISREDVTRGKMTHKKIDKLPPNALFDVCLVSETAASGGILGWPKDGSASACHRVSTHGDYTNQSKLLDEISVRPMSRRTDGIRINLNVSKLLNASQSKGTNILDRFEESTGRVPYFVLIDSKSRSGRDLGGLTSRGEVASAFKEASPGRGDGVIAAGMLWNITNENSTALQIEQDVFGLEANHDYLLFFVYETSGSNGIFTRINPHKRRGNDTRSENDGIPVKTHELAPRIPKSKAEPTAGETSSITVKLDVSCESCKSAVVHLLLFPDHCKTPESVEKSLRLDQLLEKNVTINATEGDKSCTIPLVQKRVEFELPERHNRNDIEQELSGTGLLPNTSYLVLIATETAGAGVLSKTFEEPLRVRTHAPAPNVKDFWLEPRAGSTTELVLTFSLDRPGEIHYMLGPSGNDEFNVTSPHNISSKGVPNGDRRGRDRDCHNYRTEVVRTRRSVTYLTGEYVELLDYLMPGTSYSLFIVSEALPADHGVYGTIHKVKEVSTFANAPILLAHAAYPTPGTTKALTVGFRMDAPGIVYVSAVAVKPWDPMKHVAKGSDQFGNRLALKDQLVVQKSLDVTREMMELESDSGWREMALEVPHSELNYTVHLVTETKNSGGIFGTVATHAGVRAHSEAPTLVDLSVSPSDARVDALTVNVSLSDRGHVHYIALPSGRAVVDFSSELSVRASGSVDVNETGDQKTGFVIAGLTERSSYDLYFRSETFESFGVFGEWTTEPVTARTHGLPAEVLVEAVECKVTPSCEQRGRETCSRKENVCGKCLEGYEAVDETVPEANEPCVKLNVASEVKHGPKIKINSVTRNPNLHVSETELEIEGEREEEHEPMHSVAQEEPTLDLEAGQQDTTIKEHEKVPEPAEHEMMPRTTQEELTAGSKMNEQVQIPVAQDTPELAQGGPGDQNRPVTPDRDVDVSVDAQIDTPITPKAEPQQPAPTGCPLNAQPTVSGLCECIPGYEVDEGGTGCVLSRMETAAQAAATATSTAFDMLNAHSQISSQST</sequence>
<reference evidence="4 5" key="1">
    <citation type="submission" date="2024-09" db="EMBL/GenBank/DDBJ databases">
        <title>Genome sequencing and assembly of Phytophthora oleae, isolate VK10A, causative agent of rot of olive drupes.</title>
        <authorList>
            <person name="Conti Taguali S."/>
            <person name="Riolo M."/>
            <person name="La Spada F."/>
            <person name="Cacciola S.O."/>
            <person name="Dionisio G."/>
        </authorList>
    </citation>
    <scope>NUCLEOTIDE SEQUENCE [LARGE SCALE GENOMIC DNA]</scope>
    <source>
        <strain evidence="4 5">VK10A</strain>
    </source>
</reference>
<dbReference type="PROSITE" id="PS50853">
    <property type="entry name" value="FN3"/>
    <property type="match status" value="2"/>
</dbReference>
<keyword evidence="2" id="KW-0732">Signal</keyword>
<dbReference type="InterPro" id="IPR050713">
    <property type="entry name" value="RTP_Phos/Ushers"/>
</dbReference>
<dbReference type="InterPro" id="IPR003961">
    <property type="entry name" value="FN3_dom"/>
</dbReference>
<gene>
    <name evidence="4" type="ORF">V7S43_009506</name>
</gene>
<feature type="domain" description="Fibronectin type-III" evidence="3">
    <location>
        <begin position="621"/>
        <end position="726"/>
    </location>
</feature>
<proteinExistence type="predicted"/>